<name>A0ABP9KSW2_9RHOB</name>
<comment type="caution">
    <text evidence="2">The sequence shown here is derived from an EMBL/GenBank/DDBJ whole genome shotgun (WGS) entry which is preliminary data.</text>
</comment>
<keyword evidence="1" id="KW-0732">Signal</keyword>
<dbReference type="RefSeq" id="WP_222189238.1">
    <property type="nucleotide sequence ID" value="NZ_BAABHW010000001.1"/>
</dbReference>
<feature type="signal peptide" evidence="1">
    <location>
        <begin position="1"/>
        <end position="24"/>
    </location>
</feature>
<sequence length="143" mass="15060">MKKSVFSPALALPVLAALALPAAAQPVCSAGEYVAEAHLTLPEMAPVEIATQFAWDGADGIVEVCNLLSSTGDFAEFWYLFSGEISEAHGGICIRLTGEDGAEMFSCATPEVVAAAYAATPGTEESILRFEDWQAEVMANITE</sequence>
<keyword evidence="3" id="KW-1185">Reference proteome</keyword>
<proteinExistence type="predicted"/>
<evidence type="ECO:0000256" key="1">
    <source>
        <dbReference type="SAM" id="SignalP"/>
    </source>
</evidence>
<protein>
    <submittedName>
        <fullName evidence="2">Uncharacterized protein</fullName>
    </submittedName>
</protein>
<evidence type="ECO:0000313" key="2">
    <source>
        <dbReference type="EMBL" id="GAA5064801.1"/>
    </source>
</evidence>
<reference evidence="3" key="1">
    <citation type="journal article" date="2019" name="Int. J. Syst. Evol. Microbiol.">
        <title>The Global Catalogue of Microorganisms (GCM) 10K type strain sequencing project: providing services to taxonomists for standard genome sequencing and annotation.</title>
        <authorList>
            <consortium name="The Broad Institute Genomics Platform"/>
            <consortium name="The Broad Institute Genome Sequencing Center for Infectious Disease"/>
            <person name="Wu L."/>
            <person name="Ma J."/>
        </authorList>
    </citation>
    <scope>NUCLEOTIDE SEQUENCE [LARGE SCALE GENOMIC DNA]</scope>
    <source>
        <strain evidence="3">JCM 18015</strain>
    </source>
</reference>
<accession>A0ABP9KSW2</accession>
<evidence type="ECO:0000313" key="3">
    <source>
        <dbReference type="Proteomes" id="UP001499910"/>
    </source>
</evidence>
<organism evidence="2 3">
    <name type="scientific">[Roseibacterium] beibuensis</name>
    <dbReference type="NCBI Taxonomy" id="1193142"/>
    <lineage>
        <taxon>Bacteria</taxon>
        <taxon>Pseudomonadati</taxon>
        <taxon>Pseudomonadota</taxon>
        <taxon>Alphaproteobacteria</taxon>
        <taxon>Rhodobacterales</taxon>
        <taxon>Roseobacteraceae</taxon>
        <taxon>Roseicyclus</taxon>
    </lineage>
</organism>
<feature type="chain" id="PRO_5046061305" evidence="1">
    <location>
        <begin position="25"/>
        <end position="143"/>
    </location>
</feature>
<dbReference type="EMBL" id="BAABHW010000001">
    <property type="protein sequence ID" value="GAA5064801.1"/>
    <property type="molecule type" value="Genomic_DNA"/>
</dbReference>
<dbReference type="Proteomes" id="UP001499910">
    <property type="component" value="Unassembled WGS sequence"/>
</dbReference>
<gene>
    <name evidence="2" type="ORF">GCM10023209_01660</name>
</gene>